<dbReference type="KEGG" id="sla:SERLADRAFT_410085"/>
<dbReference type="RefSeq" id="XP_007321193.1">
    <property type="nucleotide sequence ID" value="XM_007321131.1"/>
</dbReference>
<name>F8P3C4_SERL9</name>
<sequence length="166" mass="18709">MASSVVLPNSIAQLIRDIQALDIKSTEKLEVMWGLLDRWVPGAKLRARYLEHADIIKRGALLALSALKDVQPDSDRKGKHKETSAVHTEKHKALVPYEVPNSPRESFDRLATGLLPPAIDLNHELTQQEVEEMTSEELQAAEAHYNSYCDLLANHIHRLRSCQSQQ</sequence>
<gene>
    <name evidence="1" type="ORF">SERLADRAFT_410085</name>
</gene>
<accession>F8P3C4</accession>
<dbReference type="EMBL" id="GL945437">
    <property type="protein sequence ID" value="EGO22655.1"/>
    <property type="molecule type" value="Genomic_DNA"/>
</dbReference>
<dbReference type="Proteomes" id="UP000008064">
    <property type="component" value="Unassembled WGS sequence"/>
</dbReference>
<dbReference type="GeneID" id="18812864"/>
<dbReference type="HOGENOM" id="CLU_1603729_0_0_1"/>
<dbReference type="AlphaFoldDB" id="F8P3C4"/>
<organism>
    <name type="scientific">Serpula lacrymans var. lacrymans (strain S7.9)</name>
    <name type="common">Dry rot fungus</name>
    <dbReference type="NCBI Taxonomy" id="578457"/>
    <lineage>
        <taxon>Eukaryota</taxon>
        <taxon>Fungi</taxon>
        <taxon>Dikarya</taxon>
        <taxon>Basidiomycota</taxon>
        <taxon>Agaricomycotina</taxon>
        <taxon>Agaricomycetes</taxon>
        <taxon>Agaricomycetidae</taxon>
        <taxon>Boletales</taxon>
        <taxon>Coniophorineae</taxon>
        <taxon>Serpulaceae</taxon>
        <taxon>Serpula</taxon>
    </lineage>
</organism>
<protein>
    <submittedName>
        <fullName evidence="1">Uncharacterized protein</fullName>
    </submittedName>
</protein>
<proteinExistence type="predicted"/>
<reference evidence="1" key="1">
    <citation type="submission" date="2011-04" db="EMBL/GenBank/DDBJ databases">
        <title>Evolution of plant cell wall degrading machinery underlies the functional diversity of forest fungi.</title>
        <authorList>
            <consortium name="US DOE Joint Genome Institute (JGI-PGF)"/>
            <person name="Eastwood D.C."/>
            <person name="Floudas D."/>
            <person name="Binder M."/>
            <person name="Majcherczyk A."/>
            <person name="Schneider P."/>
            <person name="Aerts A."/>
            <person name="Asiegbu F.O."/>
            <person name="Baker S.E."/>
            <person name="Barry K."/>
            <person name="Bendiksby M."/>
            <person name="Blumentritt M."/>
            <person name="Coutinho P.M."/>
            <person name="Cullen D."/>
            <person name="Cullen D."/>
            <person name="Gathman A."/>
            <person name="Goodell B."/>
            <person name="Henrissat B."/>
            <person name="Ihrmark K."/>
            <person name="Kauserud H."/>
            <person name="Kohler A."/>
            <person name="LaButti K."/>
            <person name="Lapidus A."/>
            <person name="Lavin J.L."/>
            <person name="Lee Y.-H."/>
            <person name="Lindquist E."/>
            <person name="Lilly W."/>
            <person name="Lucas S."/>
            <person name="Morin E."/>
            <person name="Murat C."/>
            <person name="Oguiza J.A."/>
            <person name="Park J."/>
            <person name="Pisabarro A.G."/>
            <person name="Riley R."/>
            <person name="Rosling A."/>
            <person name="Salamov A."/>
            <person name="Schmidt O."/>
            <person name="Schmutz J."/>
            <person name="Skrede I."/>
            <person name="Stenlid J."/>
            <person name="Wiebenga A."/>
            <person name="Xie X."/>
            <person name="Kues U."/>
            <person name="Hibbett D.S."/>
            <person name="Hoffmeister D."/>
            <person name="Hogberg N."/>
            <person name="Martin F."/>
            <person name="Grigoriev I.V."/>
            <person name="Watkinson S.C."/>
        </authorList>
    </citation>
    <scope>NUCLEOTIDE SEQUENCE</scope>
    <source>
        <strain evidence="1">S7.9</strain>
    </source>
</reference>
<evidence type="ECO:0000313" key="1">
    <source>
        <dbReference type="EMBL" id="EGO22655.1"/>
    </source>
</evidence>